<feature type="domain" description="PDZ" evidence="2">
    <location>
        <begin position="50"/>
        <end position="138"/>
    </location>
</feature>
<dbReference type="InterPro" id="IPR009003">
    <property type="entry name" value="Peptidase_S1_PA"/>
</dbReference>
<dbReference type="Pfam" id="PF13180">
    <property type="entry name" value="PDZ_2"/>
    <property type="match status" value="1"/>
</dbReference>
<evidence type="ECO:0000256" key="1">
    <source>
        <dbReference type="ARBA" id="ARBA00010541"/>
    </source>
</evidence>
<keyword evidence="3" id="KW-0645">Protease</keyword>
<accession>B7PZV8</accession>
<dbReference type="OrthoDB" id="4217619at2759"/>
<dbReference type="EMBL" id="ABJB011139905">
    <property type="status" value="NOT_ANNOTATED_CDS"/>
    <property type="molecule type" value="Genomic_DNA"/>
</dbReference>
<dbReference type="InterPro" id="IPR001478">
    <property type="entry name" value="PDZ"/>
</dbReference>
<sequence length="160" mass="17298">MGSPLALNNTITAGVISSLHRSSKELGIQNEMDYIQTDAAINFGNSGGPLINLVKEDPSSATSERWYLGITMLTLTPSLIQELQERDPMFPNVSSGVLVWRVVLGSPANLAGLQPGDVITRIGGKEARSSQDIYRALEAWKPVEIEVIHRGSKKTVTAQP</sequence>
<evidence type="ECO:0007829" key="6">
    <source>
        <dbReference type="PeptideAtlas" id="B7PZV8"/>
    </source>
</evidence>
<keyword evidence="6" id="KW-1267">Proteomics identification</keyword>
<name>B7PZV8_IXOSC</name>
<reference evidence="4" key="2">
    <citation type="submission" date="2020-05" db="UniProtKB">
        <authorList>
            <consortium name="EnsemblMetazoa"/>
        </authorList>
    </citation>
    <scope>IDENTIFICATION</scope>
    <source>
        <strain evidence="4">wikel</strain>
    </source>
</reference>
<dbReference type="SUPFAM" id="SSF50156">
    <property type="entry name" value="PDZ domain-like"/>
    <property type="match status" value="1"/>
</dbReference>
<dbReference type="SUPFAM" id="SSF50494">
    <property type="entry name" value="Trypsin-like serine proteases"/>
    <property type="match status" value="1"/>
</dbReference>
<dbReference type="InParanoid" id="B7PZV8"/>
<evidence type="ECO:0000313" key="5">
    <source>
        <dbReference type="Proteomes" id="UP000001555"/>
    </source>
</evidence>
<keyword evidence="5" id="KW-1185">Reference proteome</keyword>
<dbReference type="HOGENOM" id="CLU_020120_9_0_1"/>
<dbReference type="GO" id="GO:0032440">
    <property type="term" value="F:2-alkenal reductase [NAD(P)H] activity"/>
    <property type="evidence" value="ECO:0007669"/>
    <property type="project" value="UniProtKB-EC"/>
</dbReference>
<dbReference type="Gene3D" id="2.40.10.120">
    <property type="match status" value="1"/>
</dbReference>
<reference evidence="3 5" key="1">
    <citation type="submission" date="2008-03" db="EMBL/GenBank/DDBJ databases">
        <title>Annotation of Ixodes scapularis.</title>
        <authorList>
            <consortium name="Ixodes scapularis Genome Project Consortium"/>
            <person name="Caler E."/>
            <person name="Hannick L.I."/>
            <person name="Bidwell S."/>
            <person name="Joardar V."/>
            <person name="Thiagarajan M."/>
            <person name="Amedeo P."/>
            <person name="Galinsky K.J."/>
            <person name="Schobel S."/>
            <person name="Inman J."/>
            <person name="Hostetler J."/>
            <person name="Miller J."/>
            <person name="Hammond M."/>
            <person name="Megy K."/>
            <person name="Lawson D."/>
            <person name="Kodira C."/>
            <person name="Sutton G."/>
            <person name="Meyer J."/>
            <person name="Hill C.A."/>
            <person name="Birren B."/>
            <person name="Nene V."/>
            <person name="Collins F."/>
            <person name="Alarcon-Chaidez F."/>
            <person name="Wikel S."/>
            <person name="Strausberg R."/>
        </authorList>
    </citation>
    <scope>NUCLEOTIDE SEQUENCE [LARGE SCALE GENOMIC DNA]</scope>
    <source>
        <strain evidence="5">Wikel</strain>
        <strain evidence="3">Wikel colony</strain>
    </source>
</reference>
<dbReference type="Gene3D" id="2.30.42.10">
    <property type="match status" value="1"/>
</dbReference>
<dbReference type="InterPro" id="IPR036034">
    <property type="entry name" value="PDZ_sf"/>
</dbReference>
<comment type="similarity">
    <text evidence="1">Belongs to the peptidase S1C family.</text>
</comment>
<dbReference type="GO" id="GO:0008233">
    <property type="term" value="F:peptidase activity"/>
    <property type="evidence" value="ECO:0007669"/>
    <property type="project" value="UniProtKB-KW"/>
</dbReference>
<dbReference type="Proteomes" id="UP000001555">
    <property type="component" value="Unassembled WGS sequence"/>
</dbReference>
<dbReference type="EMBL" id="ABJB010681153">
    <property type="status" value="NOT_ANNOTATED_CDS"/>
    <property type="molecule type" value="Genomic_DNA"/>
</dbReference>
<evidence type="ECO:0000259" key="2">
    <source>
        <dbReference type="PROSITE" id="PS50106"/>
    </source>
</evidence>
<dbReference type="EC" id="1.3.1.74" evidence="3"/>
<dbReference type="AlphaFoldDB" id="B7PZV8"/>
<dbReference type="PROSITE" id="PS50106">
    <property type="entry name" value="PDZ"/>
    <property type="match status" value="1"/>
</dbReference>
<gene>
    <name evidence="3" type="ORF">IscW_ISCW020167</name>
</gene>
<evidence type="ECO:0000313" key="3">
    <source>
        <dbReference type="EMBL" id="EEC12130.1"/>
    </source>
</evidence>
<dbReference type="SMART" id="SM00228">
    <property type="entry name" value="PDZ"/>
    <property type="match status" value="1"/>
</dbReference>
<organism>
    <name type="scientific">Ixodes scapularis</name>
    <name type="common">Black-legged tick</name>
    <name type="synonym">Deer tick</name>
    <dbReference type="NCBI Taxonomy" id="6945"/>
    <lineage>
        <taxon>Eukaryota</taxon>
        <taxon>Metazoa</taxon>
        <taxon>Ecdysozoa</taxon>
        <taxon>Arthropoda</taxon>
        <taxon>Chelicerata</taxon>
        <taxon>Arachnida</taxon>
        <taxon>Acari</taxon>
        <taxon>Parasitiformes</taxon>
        <taxon>Ixodida</taxon>
        <taxon>Ixodoidea</taxon>
        <taxon>Ixodidae</taxon>
        <taxon>Ixodinae</taxon>
        <taxon>Ixodes</taxon>
    </lineage>
</organism>
<dbReference type="EnsemblMetazoa" id="ISCW020167-RA">
    <property type="protein sequence ID" value="ISCW020167-PA"/>
    <property type="gene ID" value="ISCW020167"/>
</dbReference>
<keyword evidence="3" id="KW-0560">Oxidoreductase</keyword>
<dbReference type="EMBL" id="DS828062">
    <property type="protein sequence ID" value="EEC12130.1"/>
    <property type="molecule type" value="Genomic_DNA"/>
</dbReference>
<evidence type="ECO:0000313" key="4">
    <source>
        <dbReference type="EnsemblMetazoa" id="ISCW020167-PA"/>
    </source>
</evidence>
<dbReference type="VEuPathDB" id="VectorBase:ISCW020167"/>
<dbReference type="STRING" id="6945.B7PZV8"/>
<keyword evidence="3" id="KW-0378">Hydrolase</keyword>
<dbReference type="PANTHER" id="PTHR22939:SF129">
    <property type="entry name" value="SERINE PROTEASE HTRA2, MITOCHONDRIAL"/>
    <property type="match status" value="1"/>
</dbReference>
<dbReference type="PaxDb" id="6945-B7PZV8"/>
<proteinExistence type="evidence at protein level"/>
<dbReference type="GO" id="GO:0006508">
    <property type="term" value="P:proteolysis"/>
    <property type="evidence" value="ECO:0007669"/>
    <property type="project" value="UniProtKB-KW"/>
</dbReference>
<dbReference type="PANTHER" id="PTHR22939">
    <property type="entry name" value="SERINE PROTEASE FAMILY S1C HTRA-RELATED"/>
    <property type="match status" value="1"/>
</dbReference>
<protein>
    <submittedName>
        <fullName evidence="3 4">Serine protease, putative</fullName>
        <ecNumber evidence="3">1.3.1.74</ecNumber>
    </submittedName>
</protein>
<dbReference type="VEuPathDB" id="VectorBase:ISCP_023713"/>
<dbReference type="VEuPathDB" id="VectorBase:ISCI020167"/>